<dbReference type="GO" id="GO:0007155">
    <property type="term" value="P:cell adhesion"/>
    <property type="evidence" value="ECO:0007669"/>
    <property type="project" value="InterPro"/>
</dbReference>
<dbReference type="InterPro" id="IPR003481">
    <property type="entry name" value="FliD_N"/>
</dbReference>
<dbReference type="GO" id="GO:0005576">
    <property type="term" value="C:extracellular region"/>
    <property type="evidence" value="ECO:0007669"/>
    <property type="project" value="UniProtKB-SubCell"/>
</dbReference>
<comment type="similarity">
    <text evidence="1 7">Belongs to the FliD family.</text>
</comment>
<comment type="subunit">
    <text evidence="2 7">Homopentamer.</text>
</comment>
<keyword evidence="10" id="KW-0969">Cilium</keyword>
<reference evidence="10 11" key="2">
    <citation type="submission" date="2013-04" db="EMBL/GenBank/DDBJ databases">
        <title>Comparative genomics of 12 strains of Erwinia amylovora identifies a pan-genome with a large conserved core and provides insights into host specificity.</title>
        <authorList>
            <person name="Mann R.A."/>
            <person name="Smits T.H.M."/>
            <person name="Buehlmann A."/>
            <person name="Blom J."/>
            <person name="Goesmann A."/>
            <person name="Frey J.E."/>
            <person name="Plummer K.M."/>
            <person name="Beer S.V."/>
            <person name="Luck J."/>
            <person name="Duffy B."/>
            <person name="Rodoni B."/>
        </authorList>
    </citation>
    <scope>NUCLEOTIDE SEQUENCE [LARGE SCALE GENOMIC DNA]</scope>
    <source>
        <strain evidence="11">CFBP 1232</strain>
    </source>
</reference>
<dbReference type="AlphaFoldDB" id="A0A831A0I1"/>
<comment type="function">
    <text evidence="6">Required for the morphogenesis and for the elongation of the flagellar filament by facilitating polymerization of the flagellin monomers at the tip of growing filament. Forms a capping structure, which prevents flagellin subunits (transported through the central channel of the flagellum) from leaking out without polymerization at the distal end.</text>
</comment>
<dbReference type="GO" id="GO:0009424">
    <property type="term" value="C:bacterial-type flagellum hook"/>
    <property type="evidence" value="ECO:0007669"/>
    <property type="project" value="UniProtKB-UniRule"/>
</dbReference>
<evidence type="ECO:0000256" key="4">
    <source>
        <dbReference type="ARBA" id="ARBA00023054"/>
    </source>
</evidence>
<protein>
    <recommendedName>
        <fullName evidence="3 7">Flagellar hook-associated protein 2</fullName>
        <shortName evidence="7">HAP2</shortName>
    </recommendedName>
    <alternativeName>
        <fullName evidence="7">Flagellar cap protein</fullName>
    </alternativeName>
</protein>
<keyword evidence="10" id="KW-0966">Cell projection</keyword>
<dbReference type="GeneID" id="97606351"/>
<dbReference type="PANTHER" id="PTHR30288:SF0">
    <property type="entry name" value="FLAGELLAR HOOK-ASSOCIATED PROTEIN 2"/>
    <property type="match status" value="1"/>
</dbReference>
<evidence type="ECO:0000256" key="3">
    <source>
        <dbReference type="ARBA" id="ARBA00016246"/>
    </source>
</evidence>
<dbReference type="GO" id="GO:0009421">
    <property type="term" value="C:bacterial-type flagellum filament cap"/>
    <property type="evidence" value="ECO:0007669"/>
    <property type="project" value="InterPro"/>
</dbReference>
<keyword evidence="7" id="KW-0964">Secreted</keyword>
<dbReference type="Proteomes" id="UP000013111">
    <property type="component" value="Unassembled WGS sequence"/>
</dbReference>
<comment type="subcellular location">
    <subcellularLocation>
        <location evidence="7">Secreted</location>
    </subcellularLocation>
    <subcellularLocation>
        <location evidence="7">Bacterial flagellum</location>
    </subcellularLocation>
</comment>
<feature type="domain" description="Flagellar hook-associated protein 2 N-terminal" evidence="8">
    <location>
        <begin position="11"/>
        <end position="106"/>
    </location>
</feature>
<dbReference type="Pfam" id="PF02465">
    <property type="entry name" value="FliD_N"/>
    <property type="match status" value="1"/>
</dbReference>
<evidence type="ECO:0000313" key="11">
    <source>
        <dbReference type="Proteomes" id="UP000013111"/>
    </source>
</evidence>
<dbReference type="PANTHER" id="PTHR30288">
    <property type="entry name" value="FLAGELLAR CAP/ASSEMBLY PROTEIN FLID"/>
    <property type="match status" value="1"/>
</dbReference>
<dbReference type="NCBIfam" id="NF005955">
    <property type="entry name" value="PRK08032.1"/>
    <property type="match status" value="1"/>
</dbReference>
<keyword evidence="4" id="KW-0175">Coiled coil</keyword>
<dbReference type="InterPro" id="IPR040026">
    <property type="entry name" value="FliD"/>
</dbReference>
<dbReference type="RefSeq" id="WP_004158114.1">
    <property type="nucleotide sequence ID" value="NZ_BAYW01000003.1"/>
</dbReference>
<accession>A0A831A0I1</accession>
<evidence type="ECO:0000256" key="1">
    <source>
        <dbReference type="ARBA" id="ARBA00009764"/>
    </source>
</evidence>
<feature type="domain" description="Flagellar hook-associated protein 2 C-terminal" evidence="9">
    <location>
        <begin position="220"/>
        <end position="450"/>
    </location>
</feature>
<dbReference type="InterPro" id="IPR010809">
    <property type="entry name" value="FliD_C"/>
</dbReference>
<gene>
    <name evidence="10" type="primary">flid1</name>
    <name evidence="10" type="ORF">BN437_2203</name>
</gene>
<dbReference type="GO" id="GO:0071973">
    <property type="term" value="P:bacterial-type flagellum-dependent cell motility"/>
    <property type="evidence" value="ECO:0007669"/>
    <property type="project" value="TreeGrafter"/>
</dbReference>
<evidence type="ECO:0000259" key="8">
    <source>
        <dbReference type="Pfam" id="PF02465"/>
    </source>
</evidence>
<reference evidence="10 11" key="1">
    <citation type="submission" date="2012-11" db="EMBL/GenBank/DDBJ databases">
        <authorList>
            <person name="Linke B."/>
        </authorList>
    </citation>
    <scope>NUCLEOTIDE SEQUENCE [LARGE SCALE GENOMIC DNA]</scope>
    <source>
        <strain evidence="11">CFBP 1232</strain>
    </source>
</reference>
<evidence type="ECO:0000313" key="10">
    <source>
        <dbReference type="EMBL" id="CCO94128.1"/>
    </source>
</evidence>
<organism evidence="10 11">
    <name type="scientific">Erwinia amylovora NBRC 12687 = CFBP 1232</name>
    <dbReference type="NCBI Taxonomy" id="1219359"/>
    <lineage>
        <taxon>Bacteria</taxon>
        <taxon>Pseudomonadati</taxon>
        <taxon>Pseudomonadota</taxon>
        <taxon>Gammaproteobacteria</taxon>
        <taxon>Enterobacterales</taxon>
        <taxon>Erwiniaceae</taxon>
        <taxon>Erwinia</taxon>
    </lineage>
</organism>
<evidence type="ECO:0000256" key="6">
    <source>
        <dbReference type="ARBA" id="ARBA00025175"/>
    </source>
</evidence>
<name>A0A831A0I1_ERWAM</name>
<evidence type="ECO:0000259" key="9">
    <source>
        <dbReference type="Pfam" id="PF07195"/>
    </source>
</evidence>
<evidence type="ECO:0000256" key="5">
    <source>
        <dbReference type="ARBA" id="ARBA00023143"/>
    </source>
</evidence>
<keyword evidence="5 7" id="KW-0975">Bacterial flagellum</keyword>
<evidence type="ECO:0000256" key="2">
    <source>
        <dbReference type="ARBA" id="ARBA00011255"/>
    </source>
</evidence>
<comment type="caution">
    <text evidence="10">The sequence shown here is derived from an EMBL/GenBank/DDBJ whole genome shotgun (WGS) entry which is preliminary data.</text>
</comment>
<dbReference type="EMBL" id="CAPB01000022">
    <property type="protein sequence ID" value="CCO94128.1"/>
    <property type="molecule type" value="Genomic_DNA"/>
</dbReference>
<proteinExistence type="inferred from homology"/>
<evidence type="ECO:0000256" key="7">
    <source>
        <dbReference type="RuleBase" id="RU362066"/>
    </source>
</evidence>
<keyword evidence="10" id="KW-0282">Flagellum</keyword>
<sequence length="467" mass="48279">MASISTLGIGSGLDLNSILDKMQSAEKEALKPITNQQTASNARLSAYSTMKSALETFQTANAKLNNADLYSATTTTSSSSAFSATTTATATAGKYNISVSALAKAQTLTTAVQNSNSKALASSDSTIAIKLAGSDNVVNVAVSAADSSLNGVRDAINKANAGVTASVIKSGDGSYRLSLTSAKTGTDNAMTLSVSGDSALQGMLNYDGVASSNLTQSVAAQNAKLTVNNVEIENSSNTISDALEGITFNLNDVTSGNQTLAVNKDTNSTSTVISDWANAYNTLLDTFATLTKYTAVKKNADTQDSSNGPLLGDSTLRTIQSQLKTMLTNASSTSTFKTLSQIGITSDPSTGKLKTDKTALDAALTKDPEGIKAMIFGDGKTTGIATKMAKSLTGWLSATGEVQTAKDGVSKTLTSLNAQYTKVSDRIDDTIARLKKQFTALDVTISKLNSTSSYLTSQFSTSSSSSK</sequence>
<comment type="function">
    <text evidence="7">Required for morphogenesis and for the elongation of the flagellar filament by facilitating polymerization of the flagellin monomers at the tip of growing filament. Forms a capping structure, which prevents flagellin subunits (transported through the central channel of the flagellum) from leaking out without polymerization at the distal end.</text>
</comment>
<dbReference type="Pfam" id="PF07195">
    <property type="entry name" value="FliD_C"/>
    <property type="match status" value="1"/>
</dbReference>